<feature type="domain" description="Gelsolin-like" evidence="3">
    <location>
        <begin position="754"/>
        <end position="824"/>
    </location>
</feature>
<dbReference type="Pfam" id="PF23598">
    <property type="entry name" value="LRR_14"/>
    <property type="match status" value="1"/>
</dbReference>
<evidence type="ECO:0000259" key="3">
    <source>
        <dbReference type="Pfam" id="PF00626"/>
    </source>
</evidence>
<dbReference type="InterPro" id="IPR055414">
    <property type="entry name" value="LRR_R13L4/SHOC2-like"/>
</dbReference>
<evidence type="ECO:0000256" key="2">
    <source>
        <dbReference type="ARBA" id="ARBA00022737"/>
    </source>
</evidence>
<comment type="caution">
    <text evidence="5">The sequence shown here is derived from an EMBL/GenBank/DDBJ whole genome shotgun (WGS) entry which is preliminary data.</text>
</comment>
<feature type="domain" description="Gelsolin-like" evidence="3">
    <location>
        <begin position="516"/>
        <end position="592"/>
    </location>
</feature>
<dbReference type="CDD" id="cd11290">
    <property type="entry name" value="gelsolin_S1_like"/>
    <property type="match status" value="1"/>
</dbReference>
<protein>
    <submittedName>
        <fullName evidence="5">Uncharacterized protein</fullName>
    </submittedName>
</protein>
<keyword evidence="2" id="KW-0677">Repeat</keyword>
<dbReference type="SMART" id="SM00364">
    <property type="entry name" value="LRR_BAC"/>
    <property type="match status" value="5"/>
</dbReference>
<accession>A0A9Q0M192</accession>
<gene>
    <name evidence="5" type="ORF">RDWZM_008196</name>
</gene>
<dbReference type="GO" id="GO:0051014">
    <property type="term" value="P:actin filament severing"/>
    <property type="evidence" value="ECO:0007669"/>
    <property type="project" value="TreeGrafter"/>
</dbReference>
<dbReference type="EMBL" id="JAPWDV010000003">
    <property type="protein sequence ID" value="KAJ6217039.1"/>
    <property type="molecule type" value="Genomic_DNA"/>
</dbReference>
<reference evidence="5" key="1">
    <citation type="submission" date="2022-12" db="EMBL/GenBank/DDBJ databases">
        <title>Genome assemblies of Blomia tropicalis.</title>
        <authorList>
            <person name="Cui Y."/>
        </authorList>
    </citation>
    <scope>NUCLEOTIDE SEQUENCE</scope>
    <source>
        <tissue evidence="5">Adult mites</tissue>
    </source>
</reference>
<feature type="domain" description="Gelsolin-like" evidence="3">
    <location>
        <begin position="1156"/>
        <end position="1212"/>
    </location>
</feature>
<dbReference type="PRINTS" id="PR00019">
    <property type="entry name" value="LEURICHRPT"/>
</dbReference>
<dbReference type="InterPro" id="IPR007122">
    <property type="entry name" value="Villin/Gelsolin"/>
</dbReference>
<dbReference type="GO" id="GO:0051015">
    <property type="term" value="F:actin filament binding"/>
    <property type="evidence" value="ECO:0007669"/>
    <property type="project" value="InterPro"/>
</dbReference>
<dbReference type="Gene3D" id="3.80.10.10">
    <property type="entry name" value="Ribonuclease Inhibitor"/>
    <property type="match status" value="3"/>
</dbReference>
<dbReference type="GO" id="GO:0005546">
    <property type="term" value="F:phosphatidylinositol-4,5-bisphosphate binding"/>
    <property type="evidence" value="ECO:0007669"/>
    <property type="project" value="TreeGrafter"/>
</dbReference>
<dbReference type="SMART" id="SM00365">
    <property type="entry name" value="LRR_SD22"/>
    <property type="match status" value="4"/>
</dbReference>
<evidence type="ECO:0000256" key="1">
    <source>
        <dbReference type="ARBA" id="ARBA00022614"/>
    </source>
</evidence>
<dbReference type="CDD" id="cd11292">
    <property type="entry name" value="gelsolin_S3_like"/>
    <property type="match status" value="1"/>
</dbReference>
<dbReference type="SUPFAM" id="SSF55753">
    <property type="entry name" value="Actin depolymerizing proteins"/>
    <property type="match status" value="6"/>
</dbReference>
<dbReference type="Pfam" id="PF13855">
    <property type="entry name" value="LRR_8"/>
    <property type="match status" value="2"/>
</dbReference>
<dbReference type="OMA" id="CFHGWSA"/>
<dbReference type="CDD" id="cd11280">
    <property type="entry name" value="gelsolin_like"/>
    <property type="match status" value="2"/>
</dbReference>
<dbReference type="Pfam" id="PF00626">
    <property type="entry name" value="Gelsolin"/>
    <property type="match status" value="4"/>
</dbReference>
<dbReference type="InterPro" id="IPR032675">
    <property type="entry name" value="LRR_dom_sf"/>
</dbReference>
<feature type="domain" description="Gelsolin-like" evidence="3">
    <location>
        <begin position="638"/>
        <end position="707"/>
    </location>
</feature>
<dbReference type="GO" id="GO:0008154">
    <property type="term" value="P:actin polymerization or depolymerization"/>
    <property type="evidence" value="ECO:0007669"/>
    <property type="project" value="TreeGrafter"/>
</dbReference>
<dbReference type="SMART" id="SM00369">
    <property type="entry name" value="LRR_TYP"/>
    <property type="match status" value="12"/>
</dbReference>
<dbReference type="Proteomes" id="UP001142055">
    <property type="component" value="Chromosome 3"/>
</dbReference>
<organism evidence="5 6">
    <name type="scientific">Blomia tropicalis</name>
    <name type="common">Mite</name>
    <dbReference type="NCBI Taxonomy" id="40697"/>
    <lineage>
        <taxon>Eukaryota</taxon>
        <taxon>Metazoa</taxon>
        <taxon>Ecdysozoa</taxon>
        <taxon>Arthropoda</taxon>
        <taxon>Chelicerata</taxon>
        <taxon>Arachnida</taxon>
        <taxon>Acari</taxon>
        <taxon>Acariformes</taxon>
        <taxon>Sarcoptiformes</taxon>
        <taxon>Astigmata</taxon>
        <taxon>Glycyphagoidea</taxon>
        <taxon>Echimyopodidae</taxon>
        <taxon>Blomia</taxon>
    </lineage>
</organism>
<sequence length="1275" mass="148247">MASTRVLPFVRGIDFSHNDFKEDNFPKEIMKMSGLRWLKLNDTNIDWIPEEFASLDKLESLSLNKNNLVTLHGEIVSMQSLRSLVFRHNRINNNGLPPELFKLDELSVLDLSHNQLKQVPSELERCKGLLVLNLSSNNIETVPNQLFVNLTDLLHLDLSNNALGTLPPQMRRLVNLQVLNLSNNPLAHNQLRPLQALISLQTLNLSRTQRNLQNIPTSLDNLVNLCDLNLSCNNLSRIPDVIYTLKSLRRLNLSDNCIRELSNEIDDAWPNLEVLNLSRNNLKSLPQTLSKLEKLRRLYVNDNELVFEGIPNSIGKLYNLEVFMASNNNLELIPEGVVRCGKLKKLILSNNDLITLPDAIYFLNDLKVLDLNNNHNLVLPPKPMELQENKSIYNIDFTLANQLKKASTTSTNGFTSSPVNTKDPIARKLRLVRRAKEKTNDSDSTKVLKAMTDLAKDHEKININVYEGEQNLKPKKLLDSLEKPQLDYSDFFDEDVGQYPGLIIWEIDNFIPSRLDEALYGKFYEADCYIILRTYENENQNLEWEIFYLIGSKSTLDKKACSAIHAVNLRNYLSAHCRTIREEQDDESEQFLQIFPKGITYIEGGRTASGFYTVEDAVVFTRMYRLHELSCRQLYMHSVPLTVSTLDSRYVYIVDTGYKMYVWNGKFSKNTIKQKARLLVEKINKEERKNEVELIFVNQSTEPAEFWKEFVQDVDITTYSYRNEDSNDFKAHSPVLYKVCLGTGYLELPQVNYKPKQLLKSNFETRCVYIMDVYTDVYIWVGQKSPRLVRNAAHKLAQELFSMIKRPEYAIVTRCLEGIETQSFKSRFSSWDEVVAVDFTRTAESVQKIGADLNKWVAEHSNLKHDISALFMPRQPPIKKQEALQLSDEWNEDLENMEVFVLENKKFTKLPDNEFGHFYSGDCYVFLCRYWVPMEVDSSETNDDDEEILDETESVVYFWQGRDASNMGWLTFTFSLQKKFESLFGEKLEVIRMHQQQENLKFLSHFKQKFIIHKGKRDLRNNGPERFIGDDVELYQLRSNCDPTTLRCIQINIKNVVLYASYCYILKTMPTESELGHVFIWAGDDCDSDIVSLAEEIAKNMFDEKSFEYTIVKQNKEPELFRTHINPLIIDTDCSFIEYSRLFRCSNDKGYFTISEKCTDFCQDDLVDDDIMILDNGQQVFIWLGIRCSEVEVKLAHKSAKVYLQNMQSKQPDRPRTLMLTMKGKETRKFTKCFHAWTNFKQLKDPRIALDRQILPIIYEHTNFYKKSKLKNEQE</sequence>
<dbReference type="PANTHER" id="PTHR11977:SF51">
    <property type="entry name" value="PROTEIN FLIGHTLESS-1 HOMOLOG"/>
    <property type="match status" value="1"/>
</dbReference>
<feature type="domain" description="Disease resistance R13L4/SHOC-2-like LRR" evidence="4">
    <location>
        <begin position="243"/>
        <end position="346"/>
    </location>
</feature>
<dbReference type="InterPro" id="IPR029006">
    <property type="entry name" value="ADF-H/Gelsolin-like_dom_sf"/>
</dbReference>
<dbReference type="PANTHER" id="PTHR11977">
    <property type="entry name" value="VILLIN"/>
    <property type="match status" value="1"/>
</dbReference>
<name>A0A9Q0M192_BLOTA</name>
<dbReference type="InterPro" id="IPR001611">
    <property type="entry name" value="Leu-rich_rpt"/>
</dbReference>
<dbReference type="GO" id="GO:0030239">
    <property type="term" value="P:myofibril assembly"/>
    <property type="evidence" value="ECO:0007669"/>
    <property type="project" value="TreeGrafter"/>
</dbReference>
<dbReference type="InterPro" id="IPR007123">
    <property type="entry name" value="Gelsolin-like_dom"/>
</dbReference>
<dbReference type="AlphaFoldDB" id="A0A9Q0M192"/>
<evidence type="ECO:0000313" key="6">
    <source>
        <dbReference type="Proteomes" id="UP001142055"/>
    </source>
</evidence>
<dbReference type="PROSITE" id="PS51450">
    <property type="entry name" value="LRR"/>
    <property type="match status" value="5"/>
</dbReference>
<dbReference type="PRINTS" id="PR00597">
    <property type="entry name" value="GELSOLIN"/>
</dbReference>
<dbReference type="InterPro" id="IPR003591">
    <property type="entry name" value="Leu-rich_rpt_typical-subtyp"/>
</dbReference>
<evidence type="ECO:0000313" key="5">
    <source>
        <dbReference type="EMBL" id="KAJ6217039.1"/>
    </source>
</evidence>
<keyword evidence="1" id="KW-0433">Leucine-rich repeat</keyword>
<dbReference type="SUPFAM" id="SSF52058">
    <property type="entry name" value="L domain-like"/>
    <property type="match status" value="2"/>
</dbReference>
<dbReference type="GO" id="GO:0005737">
    <property type="term" value="C:cytoplasm"/>
    <property type="evidence" value="ECO:0007669"/>
    <property type="project" value="TreeGrafter"/>
</dbReference>
<dbReference type="GO" id="GO:0051016">
    <property type="term" value="P:barbed-end actin filament capping"/>
    <property type="evidence" value="ECO:0007669"/>
    <property type="project" value="TreeGrafter"/>
</dbReference>
<dbReference type="GO" id="GO:0015629">
    <property type="term" value="C:actin cytoskeleton"/>
    <property type="evidence" value="ECO:0007669"/>
    <property type="project" value="TreeGrafter"/>
</dbReference>
<proteinExistence type="predicted"/>
<keyword evidence="6" id="KW-1185">Reference proteome</keyword>
<evidence type="ECO:0000259" key="4">
    <source>
        <dbReference type="Pfam" id="PF23598"/>
    </source>
</evidence>
<dbReference type="CDD" id="cd11291">
    <property type="entry name" value="gelsolin_S6_like"/>
    <property type="match status" value="1"/>
</dbReference>
<dbReference type="SMART" id="SM00262">
    <property type="entry name" value="GEL"/>
    <property type="match status" value="6"/>
</dbReference>
<dbReference type="GO" id="GO:0005634">
    <property type="term" value="C:nucleus"/>
    <property type="evidence" value="ECO:0007669"/>
    <property type="project" value="TreeGrafter"/>
</dbReference>
<dbReference type="Gene3D" id="3.40.20.10">
    <property type="entry name" value="Severin"/>
    <property type="match status" value="6"/>
</dbReference>